<keyword evidence="2" id="KW-1185">Reference proteome</keyword>
<protein>
    <submittedName>
        <fullName evidence="1">6-bladed beta-propeller</fullName>
    </submittedName>
</protein>
<proteinExistence type="predicted"/>
<accession>A0ABR8YA12</accession>
<evidence type="ECO:0000313" key="2">
    <source>
        <dbReference type="Proteomes" id="UP000620874"/>
    </source>
</evidence>
<reference evidence="1 2" key="1">
    <citation type="submission" date="2020-08" db="EMBL/GenBank/DDBJ databases">
        <title>A Genomic Blueprint of the Chicken Gut Microbiome.</title>
        <authorList>
            <person name="Gilroy R."/>
            <person name="Ravi A."/>
            <person name="Getino M."/>
            <person name="Pursley I."/>
            <person name="Horton D.L."/>
            <person name="Alikhan N.-F."/>
            <person name="Baker D."/>
            <person name="Gharbi K."/>
            <person name="Hall N."/>
            <person name="Watson M."/>
            <person name="Adriaenssens E.M."/>
            <person name="Foster-Nyarko E."/>
            <person name="Jarju S."/>
            <person name="Secka A."/>
            <person name="Antonio M."/>
            <person name="Oren A."/>
            <person name="Chaudhuri R."/>
            <person name="La Ragione R.M."/>
            <person name="Hildebrand F."/>
            <person name="Pallen M.J."/>
        </authorList>
    </citation>
    <scope>NUCLEOTIDE SEQUENCE [LARGE SCALE GENOMIC DNA]</scope>
    <source>
        <strain evidence="1 2">Sa1CVN1</strain>
    </source>
</reference>
<evidence type="ECO:0000313" key="1">
    <source>
        <dbReference type="EMBL" id="MBD8041046.1"/>
    </source>
</evidence>
<sequence>MLRNLFYVGVLFCLVACKDTSHQETDVRTIEVTDFSGQKQELNELFRTEVLALRSDSSGYVANVKDVAGIGNSVYVLDEVTLSMAKFDRRTGRLEREICQRGNGPLEYIQPVALSSDSCRLYMLDMGGLSVYVYNKELEAERKVWLGFPALDFVRVSDGFLCYNLAVSDTLRQVVYVNDSGKIVDSFGASEVSNSGFTGSKLFSKSGEDDVYCVLPSGRTVYRWDAAAHLLSPYVSYDYGDANYQGDATQAGAVGALDVMPCEFFKVGSSLINSFLYADKRYYACSSPDMAVQKTGMVVDSNGKIPFFPRWQIGDTLIGSCSYEEMDDMSEGEEERYGNMLLLFTLKNE</sequence>
<dbReference type="RefSeq" id="WP_191764429.1">
    <property type="nucleotide sequence ID" value="NZ_JACSPP010000037.1"/>
</dbReference>
<dbReference type="Pfam" id="PF17170">
    <property type="entry name" value="DUF5128"/>
    <property type="match status" value="1"/>
</dbReference>
<organism evidence="1 2">
    <name type="scientific">Phocaeicola intestinalis</name>
    <dbReference type="NCBI Taxonomy" id="2762212"/>
    <lineage>
        <taxon>Bacteria</taxon>
        <taxon>Pseudomonadati</taxon>
        <taxon>Bacteroidota</taxon>
        <taxon>Bacteroidia</taxon>
        <taxon>Bacteroidales</taxon>
        <taxon>Bacteroidaceae</taxon>
        <taxon>Phocaeicola</taxon>
    </lineage>
</organism>
<name>A0ABR8YA12_9BACT</name>
<gene>
    <name evidence="1" type="ORF">H9625_11495</name>
</gene>
<dbReference type="SUPFAM" id="SSF63825">
    <property type="entry name" value="YWTD domain"/>
    <property type="match status" value="1"/>
</dbReference>
<dbReference type="EMBL" id="JACSPP010000037">
    <property type="protein sequence ID" value="MBD8041046.1"/>
    <property type="molecule type" value="Genomic_DNA"/>
</dbReference>
<dbReference type="Proteomes" id="UP000620874">
    <property type="component" value="Unassembled WGS sequence"/>
</dbReference>
<comment type="caution">
    <text evidence="1">The sequence shown here is derived from an EMBL/GenBank/DDBJ whole genome shotgun (WGS) entry which is preliminary data.</text>
</comment>